<evidence type="ECO:0000256" key="9">
    <source>
        <dbReference type="ARBA" id="ARBA00023242"/>
    </source>
</evidence>
<feature type="compositionally biased region" description="Pro residues" evidence="10">
    <location>
        <begin position="441"/>
        <end position="452"/>
    </location>
</feature>
<feature type="region of interest" description="Disordered" evidence="10">
    <location>
        <begin position="125"/>
        <end position="189"/>
    </location>
</feature>
<dbReference type="AlphaFoldDB" id="A0A7E6EB19"/>
<accession>A0A7E6EB19</accession>
<feature type="compositionally biased region" description="Polar residues" evidence="10">
    <location>
        <begin position="287"/>
        <end position="301"/>
    </location>
</feature>
<gene>
    <name evidence="15" type="primary">CRTC1</name>
</gene>
<evidence type="ECO:0000256" key="4">
    <source>
        <dbReference type="ARBA" id="ARBA00022490"/>
    </source>
</evidence>
<evidence type="ECO:0000313" key="14">
    <source>
        <dbReference type="Proteomes" id="UP000504628"/>
    </source>
</evidence>
<proteinExistence type="inferred from homology"/>
<dbReference type="Pfam" id="PF12884">
    <property type="entry name" value="TORC_N"/>
    <property type="match status" value="1"/>
</dbReference>
<evidence type="ECO:0000313" key="15">
    <source>
        <dbReference type="RefSeq" id="XP_035888499.1"/>
    </source>
</evidence>
<name>A0A7E6EB19_9CHIR</name>
<dbReference type="Pfam" id="PF12886">
    <property type="entry name" value="TORC_C"/>
    <property type="match status" value="1"/>
</dbReference>
<dbReference type="PANTHER" id="PTHR13589">
    <property type="entry name" value="CREB-REGULATED TRANSCRIPTION COACTIVATOR"/>
    <property type="match status" value="1"/>
</dbReference>
<feature type="region of interest" description="Disordered" evidence="10">
    <location>
        <begin position="206"/>
        <end position="237"/>
    </location>
</feature>
<feature type="compositionally biased region" description="Polar residues" evidence="10">
    <location>
        <begin position="312"/>
        <end position="321"/>
    </location>
</feature>
<feature type="compositionally biased region" description="Pro residues" evidence="10">
    <location>
        <begin position="384"/>
        <end position="417"/>
    </location>
</feature>
<dbReference type="Proteomes" id="UP000504628">
    <property type="component" value="Chromosome 8"/>
</dbReference>
<feature type="compositionally biased region" description="Basic and acidic residues" evidence="10">
    <location>
        <begin position="210"/>
        <end position="224"/>
    </location>
</feature>
<comment type="similarity">
    <text evidence="3">Belongs to the TORC family.</text>
</comment>
<reference evidence="15" key="1">
    <citation type="submission" date="2025-08" db="UniProtKB">
        <authorList>
            <consortium name="RefSeq"/>
        </authorList>
    </citation>
    <scope>IDENTIFICATION</scope>
    <source>
        <tissue evidence="15">Muscle</tissue>
    </source>
</reference>
<protein>
    <submittedName>
        <fullName evidence="15">CREB-regulated transcription coactivator 1 isoform X3</fullName>
    </submittedName>
</protein>
<dbReference type="GO" id="GO:0051289">
    <property type="term" value="P:protein homotetramerization"/>
    <property type="evidence" value="ECO:0007669"/>
    <property type="project" value="InterPro"/>
</dbReference>
<dbReference type="GO" id="GO:0045944">
    <property type="term" value="P:positive regulation of transcription by RNA polymerase II"/>
    <property type="evidence" value="ECO:0007669"/>
    <property type="project" value="TreeGrafter"/>
</dbReference>
<keyword evidence="5" id="KW-0597">Phosphoprotein</keyword>
<dbReference type="GO" id="GO:0005737">
    <property type="term" value="C:cytoplasm"/>
    <property type="evidence" value="ECO:0007669"/>
    <property type="project" value="UniProtKB-SubCell"/>
</dbReference>
<evidence type="ECO:0000256" key="5">
    <source>
        <dbReference type="ARBA" id="ARBA00022553"/>
    </source>
</evidence>
<dbReference type="GO" id="GO:0005634">
    <property type="term" value="C:nucleus"/>
    <property type="evidence" value="ECO:0007669"/>
    <property type="project" value="UniProtKB-SubCell"/>
</dbReference>
<evidence type="ECO:0000256" key="1">
    <source>
        <dbReference type="ARBA" id="ARBA00004123"/>
    </source>
</evidence>
<comment type="subcellular location">
    <subcellularLocation>
        <location evidence="2">Cytoplasm</location>
    </subcellularLocation>
    <subcellularLocation>
        <location evidence="1">Nucleus</location>
    </subcellularLocation>
</comment>
<dbReference type="InterPro" id="IPR024783">
    <property type="entry name" value="TORC_N"/>
</dbReference>
<keyword evidence="9" id="KW-0539">Nucleus</keyword>
<keyword evidence="6" id="KW-0805">Transcription regulation</keyword>
<feature type="domain" description="Transducer of regulated CREB activity N-terminal" evidence="11">
    <location>
        <begin position="6"/>
        <end position="66"/>
    </location>
</feature>
<dbReference type="GO" id="GO:0008140">
    <property type="term" value="F:cAMP response element binding protein binding"/>
    <property type="evidence" value="ECO:0007669"/>
    <property type="project" value="InterPro"/>
</dbReference>
<dbReference type="PANTHER" id="PTHR13589:SF14">
    <property type="entry name" value="CREB-REGULATED TRANSCRIPTION COACTIVATOR 1"/>
    <property type="match status" value="1"/>
</dbReference>
<dbReference type="Pfam" id="PF12885">
    <property type="entry name" value="TORC_M"/>
    <property type="match status" value="1"/>
</dbReference>
<dbReference type="InterPro" id="IPR024786">
    <property type="entry name" value="TORC"/>
</dbReference>
<feature type="domain" description="Transducer of regulated CREB activity middle" evidence="12">
    <location>
        <begin position="164"/>
        <end position="308"/>
    </location>
</feature>
<keyword evidence="4" id="KW-0963">Cytoplasm</keyword>
<feature type="region of interest" description="Disordered" evidence="10">
    <location>
        <begin position="377"/>
        <end position="457"/>
    </location>
</feature>
<feature type="compositionally biased region" description="Polar residues" evidence="10">
    <location>
        <begin position="167"/>
        <end position="179"/>
    </location>
</feature>
<evidence type="ECO:0000256" key="7">
    <source>
        <dbReference type="ARBA" id="ARBA00023159"/>
    </source>
</evidence>
<sequence length="625" mass="66145">MATSNNPRKFSEKIALHNQKQAEETAAFEEVMKDLSLTRAARLQLQKSQYLQLGPSRGQYYGGSLPNVNQIGSGTVDLPFQPSGFLGDALAAAPVSLTPFQSSGLDTSRTTRHHGLVDRVYRERGRLGSPHRRPLSVDKHGRQADSCPYGTVYLSPPSDTSWRRTNSDSALHQSTMTPTQPEPFTGGSQDVHQKRVLLLTVPGMEETTSDTDKNLSKQAWDTKKTGSRPKSCEVPGINIFPSADQENATALIPAAHNTGGSLPDLTNIHFPSPLPTPLDPEEPTFPALSSSSSTGNLTANLTHLGIGGTGQGMSTPGSSPQHRPAGVSPLSLSSEARRQQAQQVSPTLSPLSPITQAMAMDALSLEQQLPYAFFTQAGSQQSTPPQPQPPPPPPPASQQQPPPPPPQVPVGLPPGSPLMPSASLTRGPQLPPLTVTVPSSLPQPPPDNPGQPPMGIDIASAPALQQYRTSAGTPANQSPTSPVSNQGFSPGSSPQLEQFNMMETAISSSSLYSPGSTLNYSQAAMMGLTGSHGSLPDAQQLGYPSHSSIPNIILTVTGESPPSLSKELTSTLAGVGDVSFDSDSQFPLDELKIDPLTLDGLHMLNDPDMVLADPATEDTFRMDRL</sequence>
<evidence type="ECO:0000256" key="10">
    <source>
        <dbReference type="SAM" id="MobiDB-lite"/>
    </source>
</evidence>
<feature type="domain" description="Transducer of regulated CREB activity C-terminal" evidence="13">
    <location>
        <begin position="550"/>
        <end position="625"/>
    </location>
</feature>
<organism evidence="14 15">
    <name type="scientific">Phyllostomus discolor</name>
    <name type="common">pale spear-nosed bat</name>
    <dbReference type="NCBI Taxonomy" id="89673"/>
    <lineage>
        <taxon>Eukaryota</taxon>
        <taxon>Metazoa</taxon>
        <taxon>Chordata</taxon>
        <taxon>Craniata</taxon>
        <taxon>Vertebrata</taxon>
        <taxon>Euteleostomi</taxon>
        <taxon>Mammalia</taxon>
        <taxon>Eutheria</taxon>
        <taxon>Laurasiatheria</taxon>
        <taxon>Chiroptera</taxon>
        <taxon>Yangochiroptera</taxon>
        <taxon>Phyllostomidae</taxon>
        <taxon>Phyllostominae</taxon>
        <taxon>Phyllostomus</taxon>
    </lineage>
</organism>
<keyword evidence="14" id="KW-1185">Reference proteome</keyword>
<keyword evidence="7" id="KW-0010">Activator</keyword>
<evidence type="ECO:0000259" key="11">
    <source>
        <dbReference type="Pfam" id="PF12884"/>
    </source>
</evidence>
<keyword evidence="8" id="KW-0804">Transcription</keyword>
<evidence type="ECO:0000256" key="8">
    <source>
        <dbReference type="ARBA" id="ARBA00023163"/>
    </source>
</evidence>
<feature type="compositionally biased region" description="Polar residues" evidence="10">
    <location>
        <begin position="330"/>
        <end position="349"/>
    </location>
</feature>
<dbReference type="InterPro" id="IPR024784">
    <property type="entry name" value="TORC_M"/>
</dbReference>
<evidence type="ECO:0000259" key="12">
    <source>
        <dbReference type="Pfam" id="PF12885"/>
    </source>
</evidence>
<evidence type="ECO:0000256" key="3">
    <source>
        <dbReference type="ARBA" id="ARBA00007167"/>
    </source>
</evidence>
<evidence type="ECO:0000256" key="6">
    <source>
        <dbReference type="ARBA" id="ARBA00023015"/>
    </source>
</evidence>
<feature type="region of interest" description="Disordered" evidence="10">
    <location>
        <begin position="274"/>
        <end position="349"/>
    </location>
</feature>
<evidence type="ECO:0000256" key="2">
    <source>
        <dbReference type="ARBA" id="ARBA00004496"/>
    </source>
</evidence>
<evidence type="ECO:0000259" key="13">
    <source>
        <dbReference type="Pfam" id="PF12886"/>
    </source>
</evidence>
<dbReference type="InterPro" id="IPR024785">
    <property type="entry name" value="TORC_C"/>
</dbReference>
<dbReference type="GeneID" id="114502543"/>
<dbReference type="CTD" id="23373"/>
<feature type="region of interest" description="Disordered" evidence="10">
    <location>
        <begin position="469"/>
        <end position="495"/>
    </location>
</feature>
<dbReference type="RefSeq" id="XP_035888499.1">
    <property type="nucleotide sequence ID" value="XM_036032606.1"/>
</dbReference>